<dbReference type="GO" id="GO:0071038">
    <property type="term" value="P:TRAMP-dependent tRNA surveillance pathway"/>
    <property type="evidence" value="ECO:0007669"/>
    <property type="project" value="TreeGrafter"/>
</dbReference>
<proteinExistence type="inferred from homology"/>
<dbReference type="GO" id="GO:0016075">
    <property type="term" value="P:rRNA catabolic process"/>
    <property type="evidence" value="ECO:0007669"/>
    <property type="project" value="TreeGrafter"/>
</dbReference>
<dbReference type="GO" id="GO:0005730">
    <property type="term" value="C:nucleolus"/>
    <property type="evidence" value="ECO:0007669"/>
    <property type="project" value="UniProtKB-SubCell"/>
</dbReference>
<dbReference type="EMBL" id="VDMD01000003">
    <property type="protein sequence ID" value="TRM66602.1"/>
    <property type="molecule type" value="Genomic_DNA"/>
</dbReference>
<dbReference type="STRING" id="97359.A0A550CP69"/>
<sequence>MAAPISKAEKSFIQAGILLDTPTRPDGRALHEFRDIQLETGVAPLASGSARLTIGAGKDGSGGTEVWAATKLEVIDVAEGERRGVVCSVTCSPQAYPQLSTPALDDLQHDLAALLDDTLSHPSLLPANLVIIPGDEATNANNEPNQSGTRKRAPPPKKAWLLALDCVVLAAAGSVMDALFMAARAALWDTRVPRTRAVEYRAAGSGSGAKVGQSDMDVDAHPASAFDTRDSVRAAADFELLDYWEEGEVLEGRARWPVGVTLNLIPPSPVYFLDASPQEEASAPMRCFAAYSFDDGPRLQALRLLGSAEVPLGDMERLLKEAENCALQVYTALNMRLEQEDVRREQDERQRFNVAR</sequence>
<dbReference type="PANTHER" id="PTHR11097:SF8">
    <property type="entry name" value="EXOSOME COMPLEX COMPONENT RRP42"/>
    <property type="match status" value="1"/>
</dbReference>
<reference evidence="8 9" key="1">
    <citation type="journal article" date="2019" name="New Phytol.">
        <title>Comparative genomics reveals unique wood-decay strategies and fruiting body development in the Schizophyllaceae.</title>
        <authorList>
            <person name="Almasi E."/>
            <person name="Sahu N."/>
            <person name="Krizsan K."/>
            <person name="Balint B."/>
            <person name="Kovacs G.M."/>
            <person name="Kiss B."/>
            <person name="Cseklye J."/>
            <person name="Drula E."/>
            <person name="Henrissat B."/>
            <person name="Nagy I."/>
            <person name="Chovatia M."/>
            <person name="Adam C."/>
            <person name="LaButti K."/>
            <person name="Lipzen A."/>
            <person name="Riley R."/>
            <person name="Grigoriev I.V."/>
            <person name="Nagy L.G."/>
        </authorList>
    </citation>
    <scope>NUCLEOTIDE SEQUENCE [LARGE SCALE GENOMIC DNA]</scope>
    <source>
        <strain evidence="8 9">NL-1724</strain>
    </source>
</reference>
<feature type="domain" description="Exoribonuclease phosphorolytic" evidence="7">
    <location>
        <begin position="32"/>
        <end position="193"/>
    </location>
</feature>
<dbReference type="SUPFAM" id="SSF54211">
    <property type="entry name" value="Ribosomal protein S5 domain 2-like"/>
    <property type="match status" value="1"/>
</dbReference>
<evidence type="ECO:0000256" key="3">
    <source>
        <dbReference type="ARBA" id="ARBA00006678"/>
    </source>
</evidence>
<evidence type="ECO:0000256" key="5">
    <source>
        <dbReference type="ARBA" id="ARBA00022835"/>
    </source>
</evidence>
<dbReference type="GO" id="GO:0000176">
    <property type="term" value="C:nuclear exosome (RNase complex)"/>
    <property type="evidence" value="ECO:0007669"/>
    <property type="project" value="UniProtKB-ARBA"/>
</dbReference>
<dbReference type="InterPro" id="IPR036345">
    <property type="entry name" value="ExoRNase_PH_dom2_sf"/>
</dbReference>
<dbReference type="GO" id="GO:0035925">
    <property type="term" value="F:mRNA 3'-UTR AU-rich region binding"/>
    <property type="evidence" value="ECO:0007669"/>
    <property type="project" value="TreeGrafter"/>
</dbReference>
<dbReference type="OrthoDB" id="272245at2759"/>
<dbReference type="GO" id="GO:0071028">
    <property type="term" value="P:nuclear mRNA surveillance"/>
    <property type="evidence" value="ECO:0007669"/>
    <property type="project" value="TreeGrafter"/>
</dbReference>
<dbReference type="GO" id="GO:0000177">
    <property type="term" value="C:cytoplasmic exosome (RNase complex)"/>
    <property type="evidence" value="ECO:0007669"/>
    <property type="project" value="TreeGrafter"/>
</dbReference>
<dbReference type="GO" id="GO:0034473">
    <property type="term" value="P:U1 snRNA 3'-end processing"/>
    <property type="evidence" value="ECO:0007669"/>
    <property type="project" value="TreeGrafter"/>
</dbReference>
<evidence type="ECO:0000313" key="9">
    <source>
        <dbReference type="Proteomes" id="UP000320762"/>
    </source>
</evidence>
<name>A0A550CP69_9AGAR</name>
<dbReference type="InterPro" id="IPR027408">
    <property type="entry name" value="PNPase/RNase_PH_dom_sf"/>
</dbReference>
<dbReference type="PANTHER" id="PTHR11097">
    <property type="entry name" value="EXOSOME COMPLEX EXONUCLEASE RIBOSOMAL RNA PROCESSING PROTEIN"/>
    <property type="match status" value="1"/>
</dbReference>
<dbReference type="GO" id="GO:0005840">
    <property type="term" value="C:ribosome"/>
    <property type="evidence" value="ECO:0007669"/>
    <property type="project" value="UniProtKB-KW"/>
</dbReference>
<accession>A0A550CP69</accession>
<keyword evidence="5" id="KW-0271">Exosome</keyword>
<comment type="caution">
    <text evidence="8">The sequence shown here is derived from an EMBL/GenBank/DDBJ whole genome shotgun (WGS) entry which is preliminary data.</text>
</comment>
<organism evidence="8 9">
    <name type="scientific">Schizophyllum amplum</name>
    <dbReference type="NCBI Taxonomy" id="97359"/>
    <lineage>
        <taxon>Eukaryota</taxon>
        <taxon>Fungi</taxon>
        <taxon>Dikarya</taxon>
        <taxon>Basidiomycota</taxon>
        <taxon>Agaricomycotina</taxon>
        <taxon>Agaricomycetes</taxon>
        <taxon>Agaricomycetidae</taxon>
        <taxon>Agaricales</taxon>
        <taxon>Schizophyllaceae</taxon>
        <taxon>Schizophyllum</taxon>
    </lineage>
</organism>
<dbReference type="Gene3D" id="3.30.230.70">
    <property type="entry name" value="GHMP Kinase, N-terminal domain"/>
    <property type="match status" value="1"/>
</dbReference>
<dbReference type="SUPFAM" id="SSF55666">
    <property type="entry name" value="Ribonuclease PH domain 2-like"/>
    <property type="match status" value="1"/>
</dbReference>
<dbReference type="InterPro" id="IPR050590">
    <property type="entry name" value="Exosome_comp_Rrp42_subfam"/>
</dbReference>
<dbReference type="InterPro" id="IPR001247">
    <property type="entry name" value="ExoRNase_PH_dom1"/>
</dbReference>
<dbReference type="Pfam" id="PF01138">
    <property type="entry name" value="RNase_PH"/>
    <property type="match status" value="1"/>
</dbReference>
<keyword evidence="8" id="KW-0687">Ribonucleoprotein</keyword>
<evidence type="ECO:0000256" key="4">
    <source>
        <dbReference type="ARBA" id="ARBA00022490"/>
    </source>
</evidence>
<evidence type="ECO:0000256" key="6">
    <source>
        <dbReference type="ARBA" id="ARBA00042523"/>
    </source>
</evidence>
<comment type="similarity">
    <text evidence="3">Belongs to the RNase PH family.</text>
</comment>
<evidence type="ECO:0000259" key="7">
    <source>
        <dbReference type="Pfam" id="PF01138"/>
    </source>
</evidence>
<keyword evidence="8" id="KW-0689">Ribosomal protein</keyword>
<comment type="subcellular location">
    <subcellularLocation>
        <location evidence="1">Cytoplasm</location>
    </subcellularLocation>
    <subcellularLocation>
        <location evidence="2">Nucleus</location>
        <location evidence="2">Nucleolus</location>
    </subcellularLocation>
</comment>
<evidence type="ECO:0000256" key="2">
    <source>
        <dbReference type="ARBA" id="ARBA00004604"/>
    </source>
</evidence>
<keyword evidence="9" id="KW-1185">Reference proteome</keyword>
<evidence type="ECO:0000313" key="8">
    <source>
        <dbReference type="EMBL" id="TRM66602.1"/>
    </source>
</evidence>
<keyword evidence="4" id="KW-0963">Cytoplasm</keyword>
<dbReference type="GO" id="GO:0034476">
    <property type="term" value="P:U5 snRNA 3'-end processing"/>
    <property type="evidence" value="ECO:0007669"/>
    <property type="project" value="TreeGrafter"/>
</dbReference>
<protein>
    <recommendedName>
        <fullName evidence="6">Ribosomal RNA-processing protein 42</fullName>
    </recommendedName>
</protein>
<dbReference type="GO" id="GO:0071035">
    <property type="term" value="P:nuclear polyadenylation-dependent rRNA catabolic process"/>
    <property type="evidence" value="ECO:0007669"/>
    <property type="project" value="TreeGrafter"/>
</dbReference>
<dbReference type="Proteomes" id="UP000320762">
    <property type="component" value="Unassembled WGS sequence"/>
</dbReference>
<dbReference type="AlphaFoldDB" id="A0A550CP69"/>
<dbReference type="InterPro" id="IPR020568">
    <property type="entry name" value="Ribosomal_Su5_D2-typ_SF"/>
</dbReference>
<evidence type="ECO:0000256" key="1">
    <source>
        <dbReference type="ARBA" id="ARBA00004496"/>
    </source>
</evidence>
<dbReference type="GO" id="GO:0000467">
    <property type="term" value="P:exonucleolytic trimming to generate mature 3'-end of 5.8S rRNA from tricistronic rRNA transcript (SSU-rRNA, 5.8S rRNA, LSU-rRNA)"/>
    <property type="evidence" value="ECO:0007669"/>
    <property type="project" value="TreeGrafter"/>
</dbReference>
<dbReference type="GO" id="GO:0034475">
    <property type="term" value="P:U4 snRNA 3'-end processing"/>
    <property type="evidence" value="ECO:0007669"/>
    <property type="project" value="TreeGrafter"/>
</dbReference>
<gene>
    <name evidence="8" type="ORF">BD626DRAFT_451678</name>
</gene>